<protein>
    <recommendedName>
        <fullName evidence="3">F-box domain-containing protein</fullName>
    </recommendedName>
</protein>
<dbReference type="AlphaFoldDB" id="A0A165NW05"/>
<evidence type="ECO:0000313" key="1">
    <source>
        <dbReference type="EMBL" id="KZT20182.1"/>
    </source>
</evidence>
<dbReference type="Proteomes" id="UP000076761">
    <property type="component" value="Unassembled WGS sequence"/>
</dbReference>
<accession>A0A165NW05</accession>
<reference evidence="1 2" key="1">
    <citation type="journal article" date="2016" name="Mol. Biol. Evol.">
        <title>Comparative Genomics of Early-Diverging Mushroom-Forming Fungi Provides Insights into the Origins of Lignocellulose Decay Capabilities.</title>
        <authorList>
            <person name="Nagy L.G."/>
            <person name="Riley R."/>
            <person name="Tritt A."/>
            <person name="Adam C."/>
            <person name="Daum C."/>
            <person name="Floudas D."/>
            <person name="Sun H."/>
            <person name="Yadav J.S."/>
            <person name="Pangilinan J."/>
            <person name="Larsson K.H."/>
            <person name="Matsuura K."/>
            <person name="Barry K."/>
            <person name="Labutti K."/>
            <person name="Kuo R."/>
            <person name="Ohm R.A."/>
            <person name="Bhattacharya S.S."/>
            <person name="Shirouzu T."/>
            <person name="Yoshinaga Y."/>
            <person name="Martin F.M."/>
            <person name="Grigoriev I.V."/>
            <person name="Hibbett D.S."/>
        </authorList>
    </citation>
    <scope>NUCLEOTIDE SEQUENCE [LARGE SCALE GENOMIC DNA]</scope>
    <source>
        <strain evidence="1 2">HHB14362 ss-1</strain>
    </source>
</reference>
<dbReference type="EMBL" id="KV425624">
    <property type="protein sequence ID" value="KZT20182.1"/>
    <property type="molecule type" value="Genomic_DNA"/>
</dbReference>
<dbReference type="STRING" id="1314782.A0A165NW05"/>
<dbReference type="OrthoDB" id="2748701at2759"/>
<evidence type="ECO:0000313" key="2">
    <source>
        <dbReference type="Proteomes" id="UP000076761"/>
    </source>
</evidence>
<name>A0A165NW05_9AGAM</name>
<keyword evidence="2" id="KW-1185">Reference proteome</keyword>
<evidence type="ECO:0008006" key="3">
    <source>
        <dbReference type="Google" id="ProtNLM"/>
    </source>
</evidence>
<organism evidence="1 2">
    <name type="scientific">Neolentinus lepideus HHB14362 ss-1</name>
    <dbReference type="NCBI Taxonomy" id="1314782"/>
    <lineage>
        <taxon>Eukaryota</taxon>
        <taxon>Fungi</taxon>
        <taxon>Dikarya</taxon>
        <taxon>Basidiomycota</taxon>
        <taxon>Agaricomycotina</taxon>
        <taxon>Agaricomycetes</taxon>
        <taxon>Gloeophyllales</taxon>
        <taxon>Gloeophyllaceae</taxon>
        <taxon>Neolentinus</taxon>
    </lineage>
</organism>
<proteinExistence type="predicted"/>
<dbReference type="InParanoid" id="A0A165NW05"/>
<sequence>MDRIPTELWRRTFSFACTDDGGTGRSLSAVSKYVRDASDHYRYQSMALLETSRFPPFLLCY</sequence>
<gene>
    <name evidence="1" type="ORF">NEOLEDRAFT_1076164</name>
</gene>